<accession>A0A554LQ19</accession>
<proteinExistence type="predicted"/>
<evidence type="ECO:0000313" key="2">
    <source>
        <dbReference type="Proteomes" id="UP000316495"/>
    </source>
</evidence>
<evidence type="ECO:0000313" key="1">
    <source>
        <dbReference type="EMBL" id="TSC94982.1"/>
    </source>
</evidence>
<protein>
    <submittedName>
        <fullName evidence="1">Uncharacterized protein</fullName>
    </submittedName>
</protein>
<dbReference type="EMBL" id="VMGN01000002">
    <property type="protein sequence ID" value="TSC94982.1"/>
    <property type="molecule type" value="Genomic_DNA"/>
</dbReference>
<name>A0A554LQ19_9BACT</name>
<organism evidence="1 2">
    <name type="scientific">Candidatus Berkelbacteria bacterium Athens1014_28</name>
    <dbReference type="NCBI Taxonomy" id="2017145"/>
    <lineage>
        <taxon>Bacteria</taxon>
        <taxon>Candidatus Berkelbacteria</taxon>
    </lineage>
</organism>
<sequence>MGEGKDGHEPSEGEQKIIDNWMPEGSVMGEASKNREEWHKRLEIKDTAVIKEIGELSHHIVKEKGFETIFGKVKGHSYSLDKIELDDGVIRYFGNIDGNPLSDRYATILFRVFSRVLIGIDSDTEFLSKSAKKEQEQREREIIDDLLGEK</sequence>
<reference evidence="1 2" key="1">
    <citation type="submission" date="2017-07" db="EMBL/GenBank/DDBJ databases">
        <title>Mechanisms for carbon and nitrogen cycling indicate functional differentiation within the Candidate Phyla Radiation.</title>
        <authorList>
            <person name="Danczak R.E."/>
            <person name="Johnston M.D."/>
            <person name="Kenah C."/>
            <person name="Slattery M."/>
            <person name="Wrighton K.C."/>
            <person name="Wilkins M.J."/>
        </authorList>
    </citation>
    <scope>NUCLEOTIDE SEQUENCE [LARGE SCALE GENOMIC DNA]</scope>
    <source>
        <strain evidence="1">Athens1014_28</strain>
    </source>
</reference>
<gene>
    <name evidence="1" type="ORF">Athens101428_53</name>
</gene>
<dbReference type="Proteomes" id="UP000316495">
    <property type="component" value="Unassembled WGS sequence"/>
</dbReference>
<dbReference type="AlphaFoldDB" id="A0A554LQ19"/>
<comment type="caution">
    <text evidence="1">The sequence shown here is derived from an EMBL/GenBank/DDBJ whole genome shotgun (WGS) entry which is preliminary data.</text>
</comment>